<feature type="compositionally biased region" description="Basic residues" evidence="1">
    <location>
        <begin position="135"/>
        <end position="146"/>
    </location>
</feature>
<evidence type="ECO:0000313" key="3">
    <source>
        <dbReference type="Proteomes" id="UP001283361"/>
    </source>
</evidence>
<evidence type="ECO:0000256" key="1">
    <source>
        <dbReference type="SAM" id="MobiDB-lite"/>
    </source>
</evidence>
<keyword evidence="3" id="KW-1185">Reference proteome</keyword>
<sequence length="403" mass="45526">MGTACFTTNPIVEHNFCWFFETYVTIIMSSDNMPALSSDLTVFVRYQPQPSPLFGLILLSQTSSHCAVNWYATEADEQRLPREYRTNAEECRDYRERLKAEDPAKDGERRQKNHANAKEWRDSLGPSQSKVIRFPSRKSKSTRRKPAVCSNFDLVASSPQDDHLDSVASSPQDDHLDSVASSPQDDHLDSVASSPQDDHLDSVASSPQDDHLDSVASSPQDDHLDSVASSPQDDHLDSVASSPQDDHLDSVASSPREVHLDDRDSFFWLMTVQNCQSVILRKLCKLLPLSLSLYCRSFQFLRLQLRLYLRCRIVLELAELVQEYNSSDGTTSQVACETSNHYCDTVYDTFIQEFLEVKSLGTFMGVWQLMAAVNVFGAKVTSVYPDKGIPCHKRLLVECWRPE</sequence>
<feature type="compositionally biased region" description="Basic and acidic residues" evidence="1">
    <location>
        <begin position="95"/>
        <end position="122"/>
    </location>
</feature>
<protein>
    <submittedName>
        <fullName evidence="2">Uncharacterized protein</fullName>
    </submittedName>
</protein>
<reference evidence="2" key="1">
    <citation type="journal article" date="2023" name="G3 (Bethesda)">
        <title>A reference genome for the long-term kleptoplast-retaining sea slug Elysia crispata morphotype clarki.</title>
        <authorList>
            <person name="Eastman K.E."/>
            <person name="Pendleton A.L."/>
            <person name="Shaikh M.A."/>
            <person name="Suttiyut T."/>
            <person name="Ogas R."/>
            <person name="Tomko P."/>
            <person name="Gavelis G."/>
            <person name="Widhalm J.R."/>
            <person name="Wisecaver J.H."/>
        </authorList>
    </citation>
    <scope>NUCLEOTIDE SEQUENCE</scope>
    <source>
        <strain evidence="2">ECLA1</strain>
    </source>
</reference>
<name>A0AAE0ZL71_9GAST</name>
<accession>A0AAE0ZL71</accession>
<organism evidence="2 3">
    <name type="scientific">Elysia crispata</name>
    <name type="common">lettuce slug</name>
    <dbReference type="NCBI Taxonomy" id="231223"/>
    <lineage>
        <taxon>Eukaryota</taxon>
        <taxon>Metazoa</taxon>
        <taxon>Spiralia</taxon>
        <taxon>Lophotrochozoa</taxon>
        <taxon>Mollusca</taxon>
        <taxon>Gastropoda</taxon>
        <taxon>Heterobranchia</taxon>
        <taxon>Euthyneura</taxon>
        <taxon>Panpulmonata</taxon>
        <taxon>Sacoglossa</taxon>
        <taxon>Placobranchoidea</taxon>
        <taxon>Plakobranchidae</taxon>
        <taxon>Elysia</taxon>
    </lineage>
</organism>
<proteinExistence type="predicted"/>
<dbReference type="Proteomes" id="UP001283361">
    <property type="component" value="Unassembled WGS sequence"/>
</dbReference>
<feature type="region of interest" description="Disordered" evidence="1">
    <location>
        <begin position="95"/>
        <end position="255"/>
    </location>
</feature>
<gene>
    <name evidence="2" type="ORF">RRG08_016921</name>
</gene>
<evidence type="ECO:0000313" key="2">
    <source>
        <dbReference type="EMBL" id="KAK3771518.1"/>
    </source>
</evidence>
<dbReference type="EMBL" id="JAWDGP010003728">
    <property type="protein sequence ID" value="KAK3771518.1"/>
    <property type="molecule type" value="Genomic_DNA"/>
</dbReference>
<dbReference type="AlphaFoldDB" id="A0AAE0ZL71"/>
<comment type="caution">
    <text evidence="2">The sequence shown here is derived from an EMBL/GenBank/DDBJ whole genome shotgun (WGS) entry which is preliminary data.</text>
</comment>